<evidence type="ECO:0000313" key="3">
    <source>
        <dbReference type="EMBL" id="KAF8483646.1"/>
    </source>
</evidence>
<feature type="compositionally biased region" description="Polar residues" evidence="1">
    <location>
        <begin position="279"/>
        <end position="293"/>
    </location>
</feature>
<keyword evidence="4" id="KW-1185">Reference proteome</keyword>
<name>A0A9P5N1A6_9AGAM</name>
<sequence>MSIPSTPSSIAVPVTRHKVYFIHEADVTIRVENYMFRVHRYFLERESAYFRLRLDKSAHPARDPPGSSESNPLVLNEATSNAFACFLWVFYNRKYSVYHATPEEWSMILDLAQRWGFKEVEQLCIRELQNMPLSAVDRIHIYQRYKLDETLLVDSFEELTTRTESIGVEEGMKLGLRTSLQIAQAREMSRGPDTGGGLRSPSVVQVGGADLRGLISHIFDLPPIHTNGAADAGPFTAPVNHSDKIDRASALSATAPTTPSKPGALSQSASTSEEHPPTNDISNPRVQPQTVSRTPRMRNHSSTSWWPISSVDL</sequence>
<dbReference type="OrthoDB" id="2593747at2759"/>
<comment type="caution">
    <text evidence="3">The sequence shown here is derived from an EMBL/GenBank/DDBJ whole genome shotgun (WGS) entry which is preliminary data.</text>
</comment>
<dbReference type="Proteomes" id="UP000759537">
    <property type="component" value="Unassembled WGS sequence"/>
</dbReference>
<reference evidence="3" key="2">
    <citation type="journal article" date="2020" name="Nat. Commun.">
        <title>Large-scale genome sequencing of mycorrhizal fungi provides insights into the early evolution of symbiotic traits.</title>
        <authorList>
            <person name="Miyauchi S."/>
            <person name="Kiss E."/>
            <person name="Kuo A."/>
            <person name="Drula E."/>
            <person name="Kohler A."/>
            <person name="Sanchez-Garcia M."/>
            <person name="Morin E."/>
            <person name="Andreopoulos B."/>
            <person name="Barry K.W."/>
            <person name="Bonito G."/>
            <person name="Buee M."/>
            <person name="Carver A."/>
            <person name="Chen C."/>
            <person name="Cichocki N."/>
            <person name="Clum A."/>
            <person name="Culley D."/>
            <person name="Crous P.W."/>
            <person name="Fauchery L."/>
            <person name="Girlanda M."/>
            <person name="Hayes R.D."/>
            <person name="Keri Z."/>
            <person name="LaButti K."/>
            <person name="Lipzen A."/>
            <person name="Lombard V."/>
            <person name="Magnuson J."/>
            <person name="Maillard F."/>
            <person name="Murat C."/>
            <person name="Nolan M."/>
            <person name="Ohm R.A."/>
            <person name="Pangilinan J."/>
            <person name="Pereira M.F."/>
            <person name="Perotto S."/>
            <person name="Peter M."/>
            <person name="Pfister S."/>
            <person name="Riley R."/>
            <person name="Sitrit Y."/>
            <person name="Stielow J.B."/>
            <person name="Szollosi G."/>
            <person name="Zifcakova L."/>
            <person name="Stursova M."/>
            <person name="Spatafora J.W."/>
            <person name="Tedersoo L."/>
            <person name="Vaario L.M."/>
            <person name="Yamada A."/>
            <person name="Yan M."/>
            <person name="Wang P."/>
            <person name="Xu J."/>
            <person name="Bruns T."/>
            <person name="Baldrian P."/>
            <person name="Vilgalys R."/>
            <person name="Dunand C."/>
            <person name="Henrissat B."/>
            <person name="Grigoriev I.V."/>
            <person name="Hibbett D."/>
            <person name="Nagy L.G."/>
            <person name="Martin F.M."/>
        </authorList>
    </citation>
    <scope>NUCLEOTIDE SEQUENCE</scope>
    <source>
        <strain evidence="3">Prilba</strain>
    </source>
</reference>
<dbReference type="SMART" id="SM00225">
    <property type="entry name" value="BTB"/>
    <property type="match status" value="1"/>
</dbReference>
<dbReference type="EMBL" id="WHVB01000004">
    <property type="protein sequence ID" value="KAF8483646.1"/>
    <property type="molecule type" value="Genomic_DNA"/>
</dbReference>
<dbReference type="Gene3D" id="3.30.710.10">
    <property type="entry name" value="Potassium Channel Kv1.1, Chain A"/>
    <property type="match status" value="1"/>
</dbReference>
<feature type="compositionally biased region" description="Low complexity" evidence="1">
    <location>
        <begin position="249"/>
        <end position="264"/>
    </location>
</feature>
<dbReference type="InterPro" id="IPR000210">
    <property type="entry name" value="BTB/POZ_dom"/>
</dbReference>
<feature type="domain" description="BTB" evidence="2">
    <location>
        <begin position="25"/>
        <end position="99"/>
    </location>
</feature>
<evidence type="ECO:0000256" key="1">
    <source>
        <dbReference type="SAM" id="MobiDB-lite"/>
    </source>
</evidence>
<dbReference type="InterPro" id="IPR011333">
    <property type="entry name" value="SKP1/BTB/POZ_sf"/>
</dbReference>
<dbReference type="AlphaFoldDB" id="A0A9P5N1A6"/>
<gene>
    <name evidence="3" type="ORF">DFH94DRAFT_680117</name>
</gene>
<dbReference type="PROSITE" id="PS50097">
    <property type="entry name" value="BTB"/>
    <property type="match status" value="1"/>
</dbReference>
<evidence type="ECO:0000259" key="2">
    <source>
        <dbReference type="PROSITE" id="PS50097"/>
    </source>
</evidence>
<proteinExistence type="predicted"/>
<dbReference type="SUPFAM" id="SSF54695">
    <property type="entry name" value="POZ domain"/>
    <property type="match status" value="1"/>
</dbReference>
<protein>
    <recommendedName>
        <fullName evidence="2">BTB domain-containing protein</fullName>
    </recommendedName>
</protein>
<organism evidence="3 4">
    <name type="scientific">Russula ochroleuca</name>
    <dbReference type="NCBI Taxonomy" id="152965"/>
    <lineage>
        <taxon>Eukaryota</taxon>
        <taxon>Fungi</taxon>
        <taxon>Dikarya</taxon>
        <taxon>Basidiomycota</taxon>
        <taxon>Agaricomycotina</taxon>
        <taxon>Agaricomycetes</taxon>
        <taxon>Russulales</taxon>
        <taxon>Russulaceae</taxon>
        <taxon>Russula</taxon>
    </lineage>
</organism>
<reference evidence="3" key="1">
    <citation type="submission" date="2019-10" db="EMBL/GenBank/DDBJ databases">
        <authorList>
            <consortium name="DOE Joint Genome Institute"/>
            <person name="Kuo A."/>
            <person name="Miyauchi S."/>
            <person name="Kiss E."/>
            <person name="Drula E."/>
            <person name="Kohler A."/>
            <person name="Sanchez-Garcia M."/>
            <person name="Andreopoulos B."/>
            <person name="Barry K.W."/>
            <person name="Bonito G."/>
            <person name="Buee M."/>
            <person name="Carver A."/>
            <person name="Chen C."/>
            <person name="Cichocki N."/>
            <person name="Clum A."/>
            <person name="Culley D."/>
            <person name="Crous P.W."/>
            <person name="Fauchery L."/>
            <person name="Girlanda M."/>
            <person name="Hayes R."/>
            <person name="Keri Z."/>
            <person name="LaButti K."/>
            <person name="Lipzen A."/>
            <person name="Lombard V."/>
            <person name="Magnuson J."/>
            <person name="Maillard F."/>
            <person name="Morin E."/>
            <person name="Murat C."/>
            <person name="Nolan M."/>
            <person name="Ohm R."/>
            <person name="Pangilinan J."/>
            <person name="Pereira M."/>
            <person name="Perotto S."/>
            <person name="Peter M."/>
            <person name="Riley R."/>
            <person name="Sitrit Y."/>
            <person name="Stielow B."/>
            <person name="Szollosi G."/>
            <person name="Zifcakova L."/>
            <person name="Stursova M."/>
            <person name="Spatafora J.W."/>
            <person name="Tedersoo L."/>
            <person name="Vaario L.-M."/>
            <person name="Yamada A."/>
            <person name="Yan M."/>
            <person name="Wang P."/>
            <person name="Xu J."/>
            <person name="Bruns T."/>
            <person name="Baldrian P."/>
            <person name="Vilgalys R."/>
            <person name="Henrissat B."/>
            <person name="Grigoriev I.V."/>
            <person name="Hibbett D."/>
            <person name="Nagy L.G."/>
            <person name="Martin F.M."/>
        </authorList>
    </citation>
    <scope>NUCLEOTIDE SEQUENCE</scope>
    <source>
        <strain evidence="3">Prilba</strain>
    </source>
</reference>
<dbReference type="CDD" id="cd18186">
    <property type="entry name" value="BTB_POZ_ZBTB_KLHL-like"/>
    <property type="match status" value="1"/>
</dbReference>
<accession>A0A9P5N1A6</accession>
<feature type="region of interest" description="Disordered" evidence="1">
    <location>
        <begin position="249"/>
        <end position="313"/>
    </location>
</feature>
<evidence type="ECO:0000313" key="4">
    <source>
        <dbReference type="Proteomes" id="UP000759537"/>
    </source>
</evidence>
<dbReference type="Pfam" id="PF00651">
    <property type="entry name" value="BTB"/>
    <property type="match status" value="1"/>
</dbReference>
<feature type="compositionally biased region" description="Polar residues" evidence="1">
    <location>
        <begin position="300"/>
        <end position="313"/>
    </location>
</feature>